<dbReference type="Proteomes" id="UP000275076">
    <property type="component" value="Unassembled WGS sequence"/>
</dbReference>
<comment type="caution">
    <text evidence="2">The sequence shown here is derived from an EMBL/GenBank/DDBJ whole genome shotgun (WGS) entry which is preliminary data.</text>
</comment>
<proteinExistence type="predicted"/>
<dbReference type="OrthoDB" id="8936324at2"/>
<organism evidence="2 3">
    <name type="scientific">Salibacterium salarium</name>
    <dbReference type="NCBI Taxonomy" id="284579"/>
    <lineage>
        <taxon>Bacteria</taxon>
        <taxon>Bacillati</taxon>
        <taxon>Bacillota</taxon>
        <taxon>Bacilli</taxon>
        <taxon>Bacillales</taxon>
        <taxon>Bacillaceae</taxon>
    </lineage>
</organism>
<dbReference type="GO" id="GO:0032259">
    <property type="term" value="P:methylation"/>
    <property type="evidence" value="ECO:0007669"/>
    <property type="project" value="UniProtKB-KW"/>
</dbReference>
<keyword evidence="2" id="KW-0808">Transferase</keyword>
<dbReference type="InterPro" id="IPR029063">
    <property type="entry name" value="SAM-dependent_MTases_sf"/>
</dbReference>
<evidence type="ECO:0000259" key="1">
    <source>
        <dbReference type="Pfam" id="PF13847"/>
    </source>
</evidence>
<accession>A0A428N3J0</accession>
<dbReference type="InterPro" id="IPR025714">
    <property type="entry name" value="Methyltranfer_dom"/>
</dbReference>
<gene>
    <name evidence="2" type="ORF">D7Z54_11910</name>
</gene>
<dbReference type="SUPFAM" id="SSF53335">
    <property type="entry name" value="S-adenosyl-L-methionine-dependent methyltransferases"/>
    <property type="match status" value="1"/>
</dbReference>
<keyword evidence="2" id="KW-0489">Methyltransferase</keyword>
<evidence type="ECO:0000313" key="3">
    <source>
        <dbReference type="Proteomes" id="UP000275076"/>
    </source>
</evidence>
<dbReference type="Pfam" id="PF13847">
    <property type="entry name" value="Methyltransf_31"/>
    <property type="match status" value="1"/>
</dbReference>
<dbReference type="RefSeq" id="WP_125556079.1">
    <property type="nucleotide sequence ID" value="NZ_RBVX01000010.1"/>
</dbReference>
<dbReference type="CDD" id="cd02440">
    <property type="entry name" value="AdoMet_MTases"/>
    <property type="match status" value="1"/>
</dbReference>
<evidence type="ECO:0000313" key="2">
    <source>
        <dbReference type="EMBL" id="RSL33014.1"/>
    </source>
</evidence>
<dbReference type="EMBL" id="RBVX01000010">
    <property type="protein sequence ID" value="RSL33014.1"/>
    <property type="molecule type" value="Genomic_DNA"/>
</dbReference>
<dbReference type="Gene3D" id="3.40.50.150">
    <property type="entry name" value="Vaccinia Virus protein VP39"/>
    <property type="match status" value="1"/>
</dbReference>
<feature type="domain" description="Methyltransferase" evidence="1">
    <location>
        <begin position="37"/>
        <end position="143"/>
    </location>
</feature>
<dbReference type="GO" id="GO:0008168">
    <property type="term" value="F:methyltransferase activity"/>
    <property type="evidence" value="ECO:0007669"/>
    <property type="project" value="UniProtKB-KW"/>
</dbReference>
<keyword evidence="3" id="KW-1185">Reference proteome</keyword>
<dbReference type="AlphaFoldDB" id="A0A428N3J0"/>
<name>A0A428N3J0_9BACI</name>
<dbReference type="PANTHER" id="PTHR43861">
    <property type="entry name" value="TRANS-ACONITATE 2-METHYLTRANSFERASE-RELATED"/>
    <property type="match status" value="1"/>
</dbReference>
<reference evidence="2 3" key="1">
    <citation type="submission" date="2018-10" db="EMBL/GenBank/DDBJ databases">
        <title>Draft genome sequence of Bacillus salarius IM0101, isolated from a hypersaline soil in Inner Mongolia, China.</title>
        <authorList>
            <person name="Yamprayoonswat W."/>
            <person name="Boonvisut S."/>
            <person name="Jumpathong W."/>
            <person name="Sittihan S."/>
            <person name="Ruangsuj P."/>
            <person name="Wanthongcharoen S."/>
            <person name="Thongpramul N."/>
            <person name="Pimmason S."/>
            <person name="Yu B."/>
            <person name="Yasawong M."/>
        </authorList>
    </citation>
    <scope>NUCLEOTIDE SEQUENCE [LARGE SCALE GENOMIC DNA]</scope>
    <source>
        <strain evidence="2 3">IM0101</strain>
    </source>
</reference>
<sequence>MLEDTGERIIPKEMKPENGMLLEHLARYTFATPYVKGRVLDIATGTGYGAQLVAKMKKKDITEMMGVDIDPTTIQYAKQHYHHPLLTFQTGDILNPDLVNEIGIFDTILSFETIEHVPDDKAFFENIMKLLRPGGILLLSTPFGQGRGKPSRSPFHYHQLTEEEFRELFLDYPNTSFYFQRGVTIEPKRQSRHYPLSVAVCVKAAEPGSHKSSIQSAFVQQTEEGPVYFIIDKTSGEQIVNQKTFYKALETIETKQMFR</sequence>
<protein>
    <submittedName>
        <fullName evidence="2">Methyltransferase domain-containing protein</fullName>
    </submittedName>
</protein>